<accession>A0A427YN31</accession>
<dbReference type="PANTHER" id="PTHR47338">
    <property type="entry name" value="ZN(II)2CYS6 TRANSCRIPTION FACTOR (EUROFUNG)-RELATED"/>
    <property type="match status" value="1"/>
</dbReference>
<dbReference type="AlphaFoldDB" id="A0A427YN31"/>
<keyword evidence="4" id="KW-0804">Transcription</keyword>
<feature type="region of interest" description="Disordered" evidence="6">
    <location>
        <begin position="122"/>
        <end position="142"/>
    </location>
</feature>
<gene>
    <name evidence="8" type="ORF">EHS25_008901</name>
</gene>
<dbReference type="GO" id="GO:0000981">
    <property type="term" value="F:DNA-binding transcription factor activity, RNA polymerase II-specific"/>
    <property type="evidence" value="ECO:0007669"/>
    <property type="project" value="InterPro"/>
</dbReference>
<keyword evidence="2" id="KW-0479">Metal-binding</keyword>
<name>A0A427YN31_9TREE</name>
<evidence type="ECO:0000256" key="5">
    <source>
        <dbReference type="ARBA" id="ARBA00023242"/>
    </source>
</evidence>
<dbReference type="PROSITE" id="PS00463">
    <property type="entry name" value="ZN2_CY6_FUNGAL_1"/>
    <property type="match status" value="2"/>
</dbReference>
<dbReference type="PROSITE" id="PS50048">
    <property type="entry name" value="ZN2_CY6_FUNGAL_2"/>
    <property type="match status" value="2"/>
</dbReference>
<keyword evidence="5" id="KW-0539">Nucleus</keyword>
<dbReference type="InterPro" id="IPR001138">
    <property type="entry name" value="Zn2Cys6_DnaBD"/>
</dbReference>
<dbReference type="CDD" id="cd12148">
    <property type="entry name" value="fungal_TF_MHR"/>
    <property type="match status" value="1"/>
</dbReference>
<dbReference type="STRING" id="1890683.A0A427YN31"/>
<evidence type="ECO:0000256" key="1">
    <source>
        <dbReference type="ARBA" id="ARBA00004123"/>
    </source>
</evidence>
<dbReference type="InterPro" id="IPR050815">
    <property type="entry name" value="TF_fung"/>
</dbReference>
<dbReference type="InterPro" id="IPR007219">
    <property type="entry name" value="XnlR_reg_dom"/>
</dbReference>
<keyword evidence="3" id="KW-0805">Transcription regulation</keyword>
<dbReference type="Pfam" id="PF00172">
    <property type="entry name" value="Zn_clus"/>
    <property type="match status" value="2"/>
</dbReference>
<evidence type="ECO:0000256" key="6">
    <source>
        <dbReference type="SAM" id="MobiDB-lite"/>
    </source>
</evidence>
<feature type="domain" description="Zn(2)-C6 fungal-type" evidence="7">
    <location>
        <begin position="88"/>
        <end position="120"/>
    </location>
</feature>
<dbReference type="Pfam" id="PF04082">
    <property type="entry name" value="Fungal_trans"/>
    <property type="match status" value="1"/>
</dbReference>
<keyword evidence="9" id="KW-1185">Reference proteome</keyword>
<feature type="compositionally biased region" description="Polar residues" evidence="6">
    <location>
        <begin position="1"/>
        <end position="11"/>
    </location>
</feature>
<proteinExistence type="predicted"/>
<protein>
    <recommendedName>
        <fullName evidence="7">Zn(2)-C6 fungal-type domain-containing protein</fullName>
    </recommendedName>
</protein>
<dbReference type="Proteomes" id="UP000279259">
    <property type="component" value="Unassembled WGS sequence"/>
</dbReference>
<feature type="region of interest" description="Disordered" evidence="6">
    <location>
        <begin position="1"/>
        <end position="32"/>
    </location>
</feature>
<dbReference type="CDD" id="cd00067">
    <property type="entry name" value="GAL4"/>
    <property type="match status" value="2"/>
</dbReference>
<evidence type="ECO:0000259" key="7">
    <source>
        <dbReference type="PROSITE" id="PS50048"/>
    </source>
</evidence>
<dbReference type="OrthoDB" id="5419315at2759"/>
<dbReference type="GO" id="GO:0006351">
    <property type="term" value="P:DNA-templated transcription"/>
    <property type="evidence" value="ECO:0007669"/>
    <property type="project" value="InterPro"/>
</dbReference>
<feature type="domain" description="Zn(2)-C6 fungal-type" evidence="7">
    <location>
        <begin position="38"/>
        <end position="68"/>
    </location>
</feature>
<feature type="compositionally biased region" description="Low complexity" evidence="6">
    <location>
        <begin position="19"/>
        <end position="32"/>
    </location>
</feature>
<dbReference type="EMBL" id="RSCD01000006">
    <property type="protein sequence ID" value="RSH92485.1"/>
    <property type="molecule type" value="Genomic_DNA"/>
</dbReference>
<evidence type="ECO:0000313" key="9">
    <source>
        <dbReference type="Proteomes" id="UP000279259"/>
    </source>
</evidence>
<dbReference type="GO" id="GO:0003677">
    <property type="term" value="F:DNA binding"/>
    <property type="evidence" value="ECO:0007669"/>
    <property type="project" value="InterPro"/>
</dbReference>
<evidence type="ECO:0000256" key="4">
    <source>
        <dbReference type="ARBA" id="ARBA00023163"/>
    </source>
</evidence>
<evidence type="ECO:0000256" key="3">
    <source>
        <dbReference type="ARBA" id="ARBA00023015"/>
    </source>
</evidence>
<evidence type="ECO:0000313" key="8">
    <source>
        <dbReference type="EMBL" id="RSH92485.1"/>
    </source>
</evidence>
<dbReference type="Gene3D" id="4.10.240.10">
    <property type="entry name" value="Zn(2)-C6 fungal-type DNA-binding domain"/>
    <property type="match status" value="2"/>
</dbReference>
<dbReference type="InterPro" id="IPR036864">
    <property type="entry name" value="Zn2-C6_fun-type_DNA-bd_sf"/>
</dbReference>
<dbReference type="SMART" id="SM00066">
    <property type="entry name" value="GAL4"/>
    <property type="match status" value="2"/>
</dbReference>
<reference evidence="8 9" key="1">
    <citation type="submission" date="2018-11" db="EMBL/GenBank/DDBJ databases">
        <title>Genome sequence of Saitozyma podzolica DSM 27192.</title>
        <authorList>
            <person name="Aliyu H."/>
            <person name="Gorte O."/>
            <person name="Ochsenreither K."/>
        </authorList>
    </citation>
    <scope>NUCLEOTIDE SEQUENCE [LARGE SCALE GENOMIC DNA]</scope>
    <source>
        <strain evidence="8 9">DSM 27192</strain>
    </source>
</reference>
<organism evidence="8 9">
    <name type="scientific">Saitozyma podzolica</name>
    <dbReference type="NCBI Taxonomy" id="1890683"/>
    <lineage>
        <taxon>Eukaryota</taxon>
        <taxon>Fungi</taxon>
        <taxon>Dikarya</taxon>
        <taxon>Basidiomycota</taxon>
        <taxon>Agaricomycotina</taxon>
        <taxon>Tremellomycetes</taxon>
        <taxon>Tremellales</taxon>
        <taxon>Trimorphomycetaceae</taxon>
        <taxon>Saitozyma</taxon>
    </lineage>
</organism>
<dbReference type="PANTHER" id="PTHR47338:SF7">
    <property type="entry name" value="ZN(II)2CYS6 TRANSCRIPTION FACTOR (EUROFUNG)"/>
    <property type="match status" value="1"/>
</dbReference>
<evidence type="ECO:0000256" key="2">
    <source>
        <dbReference type="ARBA" id="ARBA00022723"/>
    </source>
</evidence>
<dbReference type="SUPFAM" id="SSF57701">
    <property type="entry name" value="Zn2/Cys6 DNA-binding domain"/>
    <property type="match status" value="2"/>
</dbReference>
<comment type="caution">
    <text evidence="8">The sequence shown here is derived from an EMBL/GenBank/DDBJ whole genome shotgun (WGS) entry which is preliminary data.</text>
</comment>
<comment type="subcellular location">
    <subcellularLocation>
        <location evidence="1">Nucleus</location>
    </subcellularLocation>
</comment>
<dbReference type="GO" id="GO:0005634">
    <property type="term" value="C:nucleus"/>
    <property type="evidence" value="ECO:0007669"/>
    <property type="project" value="UniProtKB-SubCell"/>
</dbReference>
<dbReference type="GO" id="GO:0008270">
    <property type="term" value="F:zinc ion binding"/>
    <property type="evidence" value="ECO:0007669"/>
    <property type="project" value="InterPro"/>
</dbReference>
<sequence length="762" mass="84168">MDSLSGPSNRSAPPADFGSPSSPASASASRTTSRSKQGCLTCRRRRVKCDEGKPTCAACSRINKECVWSSTDNGLRVGKRYRRSNLTACTPCRSRKLKCEGDTASGTCRRCAESHAQCDWKHDEPAPALRPTPKATCSSGDNPPACVATEGPGIGPRSDGVDFQVDLPGRSEVDALLQKYFATVHYYGFFTFIHPIRFNRLLDAGKTPKDLLLIMMANAMRFAGDPSPEDMRRADAWANAAISSVLSKVYQGFGAVQLMTMLLAQHYELHRSNFASAWLLGANCTRMMQMMSLQTFDRSYSADVSSRFGRSSLLSAESLRRLAWSTFYSDAIVDGGRYGFHTVDENAYRLQLPCEETSFLGNDPVRTEPLFPSTTAIRDRTGVQAPAPIGISGHLIRTAAARRRALHFAFRASHREMPPAELEAEATALESLIDAVIVSLPPRYHFTIDNVHLHRDCLPAFILLHLFRHNLYIILGRARLMIYQQAADRSHLVPQLRRDRIARALPMAGIVAEGLKVGANFCPQVGVQAYVALEILLFEPRRLAELDPSFDPRARDIVDALPPLITVIRNLAKRSDVVRSLHVEAVHRLLRCEFGDLLESSDWSAFTSEYQVIGQDEAEYDFRDFRWAKLERLRRSGKPPNTVAAAGDETLLEFTTDQETLLASAADSPRLDAINASLPLSIAGPSTLPSSFPLGAVPNQPTATFVDDQTQNGADAWWDLLDTGNSGQQESFPLDWSWLLDESGQSVVQSGDPSAFWEQLNL</sequence>